<feature type="compositionally biased region" description="Acidic residues" evidence="1">
    <location>
        <begin position="101"/>
        <end position="110"/>
    </location>
</feature>
<name>A0A844EAD1_9LACO</name>
<gene>
    <name evidence="2" type="ORF">GKC44_02965</name>
</gene>
<proteinExistence type="predicted"/>
<sequence>GDANNADDKHVMCINLITQSMVFDYVVEPMQDIKLAVPLENGGHLEPEGIYEDVNNSRLIVGFNVSEYRDAAHTVSIAHSALYTAPLKIRDDSKDLVVEYPEQDEGENDEAQQPVITGNDNADDSDDSSDSDEDGDESTGEGTEIEDGDNN</sequence>
<dbReference type="Proteomes" id="UP000491237">
    <property type="component" value="Unassembled WGS sequence"/>
</dbReference>
<protein>
    <submittedName>
        <fullName evidence="2">Uncharacterized protein</fullName>
    </submittedName>
</protein>
<organism evidence="2 3">
    <name type="scientific">Lentilactobacillus parabuchneri</name>
    <dbReference type="NCBI Taxonomy" id="152331"/>
    <lineage>
        <taxon>Bacteria</taxon>
        <taxon>Bacillati</taxon>
        <taxon>Bacillota</taxon>
        <taxon>Bacilli</taxon>
        <taxon>Lactobacillales</taxon>
        <taxon>Lactobacillaceae</taxon>
        <taxon>Lentilactobacillus</taxon>
    </lineage>
</organism>
<dbReference type="AlphaFoldDB" id="A0A844EAD1"/>
<feature type="non-terminal residue" evidence="2">
    <location>
        <position position="1"/>
    </location>
</feature>
<accession>A0A844EAD1</accession>
<evidence type="ECO:0000256" key="1">
    <source>
        <dbReference type="SAM" id="MobiDB-lite"/>
    </source>
</evidence>
<feature type="region of interest" description="Disordered" evidence="1">
    <location>
        <begin position="94"/>
        <end position="151"/>
    </location>
</feature>
<reference evidence="2 3" key="1">
    <citation type="submission" date="2019-11" db="EMBL/GenBank/DDBJ databases">
        <title>Draft Genome Sequence of Plant Growth-Promoting Rhizosphere-Associated Bacteria.</title>
        <authorList>
            <person name="Vasilyev I.Y."/>
            <person name="Radchenko V."/>
            <person name="Ilnitskaya E.V."/>
        </authorList>
    </citation>
    <scope>NUCLEOTIDE SEQUENCE [LARGE SCALE GENOMIC DNA]</scope>
    <source>
        <strain evidence="2 3">VRA_07sq_f</strain>
    </source>
</reference>
<comment type="caution">
    <text evidence="2">The sequence shown here is derived from an EMBL/GenBank/DDBJ whole genome shotgun (WGS) entry which is preliminary data.</text>
</comment>
<evidence type="ECO:0000313" key="3">
    <source>
        <dbReference type="Proteomes" id="UP000491237"/>
    </source>
</evidence>
<dbReference type="EMBL" id="WKKY01000033">
    <property type="protein sequence ID" value="MSE20231.1"/>
    <property type="molecule type" value="Genomic_DNA"/>
</dbReference>
<feature type="compositionally biased region" description="Acidic residues" evidence="1">
    <location>
        <begin position="121"/>
        <end position="151"/>
    </location>
</feature>
<evidence type="ECO:0000313" key="2">
    <source>
        <dbReference type="EMBL" id="MSE20231.1"/>
    </source>
</evidence>